<reference evidence="1 2" key="2">
    <citation type="journal article" date="2018" name="New Phytol.">
        <title>High intraspecific genome diversity in the model arbuscular mycorrhizal symbiont Rhizophagus irregularis.</title>
        <authorList>
            <person name="Chen E.C.H."/>
            <person name="Morin E."/>
            <person name="Beaudet D."/>
            <person name="Noel J."/>
            <person name="Yildirir G."/>
            <person name="Ndikumana S."/>
            <person name="Charron P."/>
            <person name="St-Onge C."/>
            <person name="Giorgi J."/>
            <person name="Kruger M."/>
            <person name="Marton T."/>
            <person name="Ropars J."/>
            <person name="Grigoriev I.V."/>
            <person name="Hainaut M."/>
            <person name="Henrissat B."/>
            <person name="Roux C."/>
            <person name="Martin F."/>
            <person name="Corradi N."/>
        </authorList>
    </citation>
    <scope>NUCLEOTIDE SEQUENCE [LARGE SCALE GENOMIC DNA]</scope>
    <source>
        <strain evidence="1 2">DAOM 197198</strain>
    </source>
</reference>
<evidence type="ECO:0000313" key="2">
    <source>
        <dbReference type="Proteomes" id="UP000018888"/>
    </source>
</evidence>
<protein>
    <submittedName>
        <fullName evidence="1">Uncharacterized protein</fullName>
    </submittedName>
</protein>
<dbReference type="AlphaFoldDB" id="A0A2P4Q231"/>
<keyword evidence="2" id="KW-1185">Reference proteome</keyword>
<organism evidence="1 2">
    <name type="scientific">Rhizophagus irregularis (strain DAOM 181602 / DAOM 197198 / MUCL 43194)</name>
    <name type="common">Arbuscular mycorrhizal fungus</name>
    <name type="synonym">Glomus intraradices</name>
    <dbReference type="NCBI Taxonomy" id="747089"/>
    <lineage>
        <taxon>Eukaryota</taxon>
        <taxon>Fungi</taxon>
        <taxon>Fungi incertae sedis</taxon>
        <taxon>Mucoromycota</taxon>
        <taxon>Glomeromycotina</taxon>
        <taxon>Glomeromycetes</taxon>
        <taxon>Glomerales</taxon>
        <taxon>Glomeraceae</taxon>
        <taxon>Rhizophagus</taxon>
    </lineage>
</organism>
<dbReference type="VEuPathDB" id="FungiDB:RhiirFUN_018841"/>
<evidence type="ECO:0000313" key="1">
    <source>
        <dbReference type="EMBL" id="POG71717.1"/>
    </source>
</evidence>
<dbReference type="Proteomes" id="UP000018888">
    <property type="component" value="Unassembled WGS sequence"/>
</dbReference>
<sequence length="75" mass="9167">MHRVPEEEMEWDRRDEDFKQNLEDQWFVKRCFYRYDVFRRCPNIEWLDGSSIDPKEKELGSNLLNVDTAKILKSA</sequence>
<proteinExistence type="predicted"/>
<reference evidence="1 2" key="1">
    <citation type="journal article" date="2013" name="Proc. Natl. Acad. Sci. U.S.A.">
        <title>Genome of an arbuscular mycorrhizal fungus provides insight into the oldest plant symbiosis.</title>
        <authorList>
            <person name="Tisserant E."/>
            <person name="Malbreil M."/>
            <person name="Kuo A."/>
            <person name="Kohler A."/>
            <person name="Symeonidi A."/>
            <person name="Balestrini R."/>
            <person name="Charron P."/>
            <person name="Duensing N."/>
            <person name="Frei Dit Frey N."/>
            <person name="Gianinazzi-Pearson V."/>
            <person name="Gilbert L.B."/>
            <person name="Handa Y."/>
            <person name="Herr J.R."/>
            <person name="Hijri M."/>
            <person name="Koul R."/>
            <person name="Kawaguchi M."/>
            <person name="Krajinski F."/>
            <person name="Lammers P.J."/>
            <person name="Masclaux F.G."/>
            <person name="Murat C."/>
            <person name="Morin E."/>
            <person name="Ndikumana S."/>
            <person name="Pagni M."/>
            <person name="Petitpierre D."/>
            <person name="Requena N."/>
            <person name="Rosikiewicz P."/>
            <person name="Riley R."/>
            <person name="Saito K."/>
            <person name="San Clemente H."/>
            <person name="Shapiro H."/>
            <person name="van Tuinen D."/>
            <person name="Becard G."/>
            <person name="Bonfante P."/>
            <person name="Paszkowski U."/>
            <person name="Shachar-Hill Y.Y."/>
            <person name="Tuskan G.A."/>
            <person name="Young P.W."/>
            <person name="Sanders I.R."/>
            <person name="Henrissat B."/>
            <person name="Rensing S.A."/>
            <person name="Grigoriev I.V."/>
            <person name="Corradi N."/>
            <person name="Roux C."/>
            <person name="Martin F."/>
        </authorList>
    </citation>
    <scope>NUCLEOTIDE SEQUENCE [LARGE SCALE GENOMIC DNA]</scope>
    <source>
        <strain evidence="1 2">DAOM 197198</strain>
    </source>
</reference>
<gene>
    <name evidence="1" type="ORF">GLOIN_2v43666</name>
</gene>
<comment type="caution">
    <text evidence="1">The sequence shown here is derived from an EMBL/GenBank/DDBJ whole genome shotgun (WGS) entry which is preliminary data.</text>
</comment>
<accession>A0A2P4Q231</accession>
<name>A0A2P4Q231_RHIID</name>
<dbReference type="EMBL" id="AUPC02000105">
    <property type="protein sequence ID" value="POG71717.1"/>
    <property type="molecule type" value="Genomic_DNA"/>
</dbReference>